<dbReference type="Proteomes" id="UP000214646">
    <property type="component" value="Unassembled WGS sequence"/>
</dbReference>
<dbReference type="EMBL" id="NIDE01000020">
    <property type="protein sequence ID" value="OWK34301.1"/>
    <property type="molecule type" value="Genomic_DNA"/>
</dbReference>
<proteinExistence type="predicted"/>
<evidence type="ECO:0000313" key="2">
    <source>
        <dbReference type="Proteomes" id="UP000214646"/>
    </source>
</evidence>
<evidence type="ECO:0000313" key="1">
    <source>
        <dbReference type="EMBL" id="OWK34301.1"/>
    </source>
</evidence>
<organism evidence="1 2">
    <name type="scientific">Fimbriiglobus ruber</name>
    <dbReference type="NCBI Taxonomy" id="1908690"/>
    <lineage>
        <taxon>Bacteria</taxon>
        <taxon>Pseudomonadati</taxon>
        <taxon>Planctomycetota</taxon>
        <taxon>Planctomycetia</taxon>
        <taxon>Gemmatales</taxon>
        <taxon>Gemmataceae</taxon>
        <taxon>Fimbriiglobus</taxon>
    </lineage>
</organism>
<name>A0A225CY82_9BACT</name>
<protein>
    <submittedName>
        <fullName evidence="1">Uncharacterized protein</fullName>
    </submittedName>
</protein>
<dbReference type="RefSeq" id="WP_088260604.1">
    <property type="nucleotide sequence ID" value="NZ_NIDE01000020.1"/>
</dbReference>
<comment type="caution">
    <text evidence="1">The sequence shown here is derived from an EMBL/GenBank/DDBJ whole genome shotgun (WGS) entry which is preliminary data.</text>
</comment>
<sequence length="90" mass="9959">MNEEPPAPKQIAFVRWFDSKITTGWPATPDEAAGMSEMESCGFVVRDTAEAITIALDRSLTTDNLRCTLCIPRVNVRGVQYFYARGDGSD</sequence>
<keyword evidence="2" id="KW-1185">Reference proteome</keyword>
<gene>
    <name evidence="1" type="ORF">FRUB_10272</name>
</gene>
<dbReference type="AlphaFoldDB" id="A0A225CY82"/>
<reference evidence="2" key="1">
    <citation type="submission" date="2017-06" db="EMBL/GenBank/DDBJ databases">
        <title>Genome analysis of Fimbriiglobus ruber SP5, the first member of the order Planctomycetales with confirmed chitinolytic capability.</title>
        <authorList>
            <person name="Ravin N.V."/>
            <person name="Rakitin A.L."/>
            <person name="Ivanova A.A."/>
            <person name="Beletsky A.V."/>
            <person name="Kulichevskaya I.S."/>
            <person name="Mardanov A.V."/>
            <person name="Dedysh S.N."/>
        </authorList>
    </citation>
    <scope>NUCLEOTIDE SEQUENCE [LARGE SCALE GENOMIC DNA]</scope>
    <source>
        <strain evidence="2">SP5</strain>
    </source>
</reference>
<accession>A0A225CY82</accession>